<proteinExistence type="inferred from homology"/>
<dbReference type="AlphaFoldDB" id="A0A1F5LCF4"/>
<dbReference type="EMBL" id="LXJU01000015">
    <property type="protein sequence ID" value="OGE50904.1"/>
    <property type="molecule type" value="Genomic_DNA"/>
</dbReference>
<evidence type="ECO:0000256" key="3">
    <source>
        <dbReference type="ARBA" id="ARBA00023002"/>
    </source>
</evidence>
<comment type="caution">
    <text evidence="4">The sequence shown here is derived from an EMBL/GenBank/DDBJ whole genome shotgun (WGS) entry which is preliminary data.</text>
</comment>
<dbReference type="Proteomes" id="UP000177622">
    <property type="component" value="Unassembled WGS sequence"/>
</dbReference>
<dbReference type="RefSeq" id="XP_022486350.1">
    <property type="nucleotide sequence ID" value="XM_022633801.1"/>
</dbReference>
<dbReference type="STRING" id="1835702.A0A1F5LCF4"/>
<evidence type="ECO:0000256" key="2">
    <source>
        <dbReference type="ARBA" id="ARBA00022857"/>
    </source>
</evidence>
<dbReference type="InterPro" id="IPR036291">
    <property type="entry name" value="NAD(P)-bd_dom_sf"/>
</dbReference>
<keyword evidence="3" id="KW-0560">Oxidoreductase</keyword>
<accession>A0A1F5LCF4</accession>
<keyword evidence="5" id="KW-1185">Reference proteome</keyword>
<protein>
    <submittedName>
        <fullName evidence="4">Uncharacterized protein</fullName>
    </submittedName>
</protein>
<sequence>MTSNYIQEVFSLNGKFAILTGATGGLGSAMAIALAKAGASIVSIELPNDPNSASLAQAVSDAGSTFQPFYCDLGNAEELRSCFSSIWAAGIVPDILVNSAGVMRRNACEDATDEELNLILDINVKSFYISCQEFGRRLLSLNRPGKVINIASVTAFQANKNTSIYSTSKGAIIQMTKAFSNEWSSKGIQVNAISPGFMTTPMTEAYSKDTVITSYLMSRVPMARWGAATELNSAVLFLAAPGNTFTTGISVAVDGGFCGK</sequence>
<dbReference type="InterPro" id="IPR002347">
    <property type="entry name" value="SDR_fam"/>
</dbReference>
<dbReference type="Gene3D" id="3.40.50.720">
    <property type="entry name" value="NAD(P)-binding Rossmann-like Domain"/>
    <property type="match status" value="1"/>
</dbReference>
<reference evidence="4 5" key="1">
    <citation type="journal article" date="2016" name="Sci. Rep.">
        <title>Penicillium arizonense, a new, genome sequenced fungal species, reveals a high chemical diversity in secreted metabolites.</title>
        <authorList>
            <person name="Grijseels S."/>
            <person name="Nielsen J.C."/>
            <person name="Randelovic M."/>
            <person name="Nielsen J."/>
            <person name="Nielsen K.F."/>
            <person name="Workman M."/>
            <person name="Frisvad J.C."/>
        </authorList>
    </citation>
    <scope>NUCLEOTIDE SEQUENCE [LARGE SCALE GENOMIC DNA]</scope>
    <source>
        <strain evidence="4 5">CBS 141311</strain>
    </source>
</reference>
<dbReference type="PRINTS" id="PR00081">
    <property type="entry name" value="GDHRDH"/>
</dbReference>
<dbReference type="GO" id="GO:0016616">
    <property type="term" value="F:oxidoreductase activity, acting on the CH-OH group of donors, NAD or NADP as acceptor"/>
    <property type="evidence" value="ECO:0007669"/>
    <property type="project" value="TreeGrafter"/>
</dbReference>
<keyword evidence="2" id="KW-0521">NADP</keyword>
<organism evidence="4 5">
    <name type="scientific">Penicillium arizonense</name>
    <dbReference type="NCBI Taxonomy" id="1835702"/>
    <lineage>
        <taxon>Eukaryota</taxon>
        <taxon>Fungi</taxon>
        <taxon>Dikarya</taxon>
        <taxon>Ascomycota</taxon>
        <taxon>Pezizomycotina</taxon>
        <taxon>Eurotiomycetes</taxon>
        <taxon>Eurotiomycetidae</taxon>
        <taxon>Eurotiales</taxon>
        <taxon>Aspergillaceae</taxon>
        <taxon>Penicillium</taxon>
    </lineage>
</organism>
<dbReference type="SUPFAM" id="SSF51735">
    <property type="entry name" value="NAD(P)-binding Rossmann-fold domains"/>
    <property type="match status" value="1"/>
</dbReference>
<dbReference type="FunFam" id="3.40.50.720:FF:000084">
    <property type="entry name" value="Short-chain dehydrogenase reductase"/>
    <property type="match status" value="1"/>
</dbReference>
<dbReference type="PANTHER" id="PTHR42760:SF115">
    <property type="entry name" value="3-OXOACYL-[ACYL-CARRIER-PROTEIN] REDUCTASE FABG"/>
    <property type="match status" value="1"/>
</dbReference>
<dbReference type="InterPro" id="IPR020904">
    <property type="entry name" value="Sc_DH/Rdtase_CS"/>
</dbReference>
<dbReference type="GeneID" id="34578535"/>
<evidence type="ECO:0000313" key="5">
    <source>
        <dbReference type="Proteomes" id="UP000177622"/>
    </source>
</evidence>
<dbReference type="PRINTS" id="PR00080">
    <property type="entry name" value="SDRFAMILY"/>
</dbReference>
<dbReference type="Pfam" id="PF13561">
    <property type="entry name" value="adh_short_C2"/>
    <property type="match status" value="1"/>
</dbReference>
<dbReference type="OrthoDB" id="37659at2759"/>
<gene>
    <name evidence="4" type="ORF">PENARI_c015G06461</name>
</gene>
<comment type="similarity">
    <text evidence="1">Belongs to the short-chain dehydrogenases/reductases (SDR) family.</text>
</comment>
<dbReference type="PANTHER" id="PTHR42760">
    <property type="entry name" value="SHORT-CHAIN DEHYDROGENASES/REDUCTASES FAMILY MEMBER"/>
    <property type="match status" value="1"/>
</dbReference>
<evidence type="ECO:0000313" key="4">
    <source>
        <dbReference type="EMBL" id="OGE50904.1"/>
    </source>
</evidence>
<name>A0A1F5LCF4_PENAI</name>
<evidence type="ECO:0000256" key="1">
    <source>
        <dbReference type="ARBA" id="ARBA00006484"/>
    </source>
</evidence>
<dbReference type="PROSITE" id="PS00061">
    <property type="entry name" value="ADH_SHORT"/>
    <property type="match status" value="1"/>
</dbReference>